<dbReference type="EMBL" id="JACSPR010000006">
    <property type="protein sequence ID" value="MBD8030511.1"/>
    <property type="molecule type" value="Genomic_DNA"/>
</dbReference>
<dbReference type="Pfam" id="PF03572">
    <property type="entry name" value="Peptidase_S41"/>
    <property type="match status" value="1"/>
</dbReference>
<dbReference type="Proteomes" id="UP000650224">
    <property type="component" value="Unassembled WGS sequence"/>
</dbReference>
<comment type="caution">
    <text evidence="2">The sequence shown here is derived from an EMBL/GenBank/DDBJ whole genome shotgun (WGS) entry which is preliminary data.</text>
</comment>
<feature type="domain" description="Tail specific protease" evidence="1">
    <location>
        <begin position="9"/>
        <end position="151"/>
    </location>
</feature>
<evidence type="ECO:0000259" key="1">
    <source>
        <dbReference type="Pfam" id="PF03572"/>
    </source>
</evidence>
<dbReference type="GO" id="GO:0008236">
    <property type="term" value="F:serine-type peptidase activity"/>
    <property type="evidence" value="ECO:0007669"/>
    <property type="project" value="InterPro"/>
</dbReference>
<evidence type="ECO:0000313" key="3">
    <source>
        <dbReference type="Proteomes" id="UP000650224"/>
    </source>
</evidence>
<gene>
    <name evidence="2" type="ORF">H9627_09300</name>
</gene>
<reference evidence="2 3" key="1">
    <citation type="submission" date="2020-08" db="EMBL/GenBank/DDBJ databases">
        <title>A Genomic Blueprint of the Chicken Gut Microbiome.</title>
        <authorList>
            <person name="Gilroy R."/>
            <person name="Ravi A."/>
            <person name="Getino M."/>
            <person name="Pursley I."/>
            <person name="Horton D.L."/>
            <person name="Alikhan N.-F."/>
            <person name="Baker D."/>
            <person name="Gharbi K."/>
            <person name="Hall N."/>
            <person name="Watson M."/>
            <person name="Adriaenssens E.M."/>
            <person name="Foster-Nyarko E."/>
            <person name="Jarju S."/>
            <person name="Secka A."/>
            <person name="Antonio M."/>
            <person name="Oren A."/>
            <person name="Chaudhuri R."/>
            <person name="La Ragione R.M."/>
            <person name="Hildebrand F."/>
            <person name="Pallen M.J."/>
        </authorList>
    </citation>
    <scope>NUCLEOTIDE SEQUENCE [LARGE SCALE GENOMIC DNA]</scope>
    <source>
        <strain evidence="2 3">Sa1YVA5</strain>
    </source>
</reference>
<keyword evidence="3" id="KW-1185">Reference proteome</keyword>
<accession>A0A8I0LCK1</accession>
<dbReference type="Gene3D" id="3.90.226.10">
    <property type="entry name" value="2-enoyl-CoA Hydratase, Chain A, domain 1"/>
    <property type="match status" value="1"/>
</dbReference>
<dbReference type="InterPro" id="IPR005151">
    <property type="entry name" value="Tail-specific_protease"/>
</dbReference>
<dbReference type="GO" id="GO:0006508">
    <property type="term" value="P:proteolysis"/>
    <property type="evidence" value="ECO:0007669"/>
    <property type="project" value="InterPro"/>
</dbReference>
<dbReference type="SUPFAM" id="SSF52096">
    <property type="entry name" value="ClpP/crotonase"/>
    <property type="match status" value="1"/>
</dbReference>
<sequence>MESLRGDGCAVILDLRGNTGGDMGPMLAAVSPLLPDSDVLWFSTPLYDTPVTITGNSVRGGGTPMSAQVDEKFQVPVAVLTDSMTGSSGEVIMLAFRGLENSRSFGGPTAGYASANTTIEMPDGASILLTTAHNKARTGEIFGENPVEPDRVTVSAERAAREWIGQQGCGDAD</sequence>
<proteinExistence type="predicted"/>
<organism evidence="2 3">
    <name type="scientific">Corynebacterium gallinarum</name>
    <dbReference type="NCBI Taxonomy" id="2762214"/>
    <lineage>
        <taxon>Bacteria</taxon>
        <taxon>Bacillati</taxon>
        <taxon>Actinomycetota</taxon>
        <taxon>Actinomycetes</taxon>
        <taxon>Mycobacteriales</taxon>
        <taxon>Corynebacteriaceae</taxon>
        <taxon>Corynebacterium</taxon>
    </lineage>
</organism>
<evidence type="ECO:0000313" key="2">
    <source>
        <dbReference type="EMBL" id="MBD8030511.1"/>
    </source>
</evidence>
<name>A0A8I0LCK1_9CORY</name>
<protein>
    <submittedName>
        <fullName evidence="2">S41 family peptidase</fullName>
    </submittedName>
</protein>
<dbReference type="InterPro" id="IPR029045">
    <property type="entry name" value="ClpP/crotonase-like_dom_sf"/>
</dbReference>
<dbReference type="AlphaFoldDB" id="A0A8I0LCK1"/>